<dbReference type="AlphaFoldDB" id="A0A0A2B3X5"/>
<accession>A0A0A2B3X5</accession>
<comment type="caution">
    <text evidence="1">The sequence shown here is derived from an EMBL/GenBank/DDBJ whole genome shotgun (WGS) entry which is preliminary data.</text>
</comment>
<organism evidence="1 2">
    <name type="scientific">Prochlorococcus marinus str. MIT 9401</name>
    <dbReference type="NCBI Taxonomy" id="167551"/>
    <lineage>
        <taxon>Bacteria</taxon>
        <taxon>Bacillati</taxon>
        <taxon>Cyanobacteriota</taxon>
        <taxon>Cyanophyceae</taxon>
        <taxon>Synechococcales</taxon>
        <taxon>Prochlorococcaceae</taxon>
        <taxon>Prochlorococcus</taxon>
    </lineage>
</organism>
<sequence>MLIDEIDPFNAFDLRSFKIIEIFGTSSEIKKHCIGWLISAKKGYKIMMKL</sequence>
<evidence type="ECO:0000313" key="2">
    <source>
        <dbReference type="Proteomes" id="UP000030481"/>
    </source>
</evidence>
<evidence type="ECO:0000313" key="1">
    <source>
        <dbReference type="EMBL" id="KGG07847.1"/>
    </source>
</evidence>
<protein>
    <submittedName>
        <fullName evidence="1">Uncharacterized protein</fullName>
    </submittedName>
</protein>
<gene>
    <name evidence="1" type="ORF">EV01_0925</name>
</gene>
<name>A0A0A2B3X5_PROMR</name>
<dbReference type="Proteomes" id="UP000030481">
    <property type="component" value="Unassembled WGS sequence"/>
</dbReference>
<proteinExistence type="predicted"/>
<dbReference type="EMBL" id="JNAR01000012">
    <property type="protein sequence ID" value="KGG07847.1"/>
    <property type="molecule type" value="Genomic_DNA"/>
</dbReference>
<reference evidence="2" key="1">
    <citation type="journal article" date="2014" name="Sci. Data">
        <title>Genomes of diverse isolates of the marine cyanobacterium Prochlorococcus.</title>
        <authorList>
            <person name="Biller S."/>
            <person name="Berube P."/>
            <person name="Thompson J."/>
            <person name="Kelly L."/>
            <person name="Roggensack S."/>
            <person name="Awad L."/>
            <person name="Roache-Johnson K."/>
            <person name="Ding H."/>
            <person name="Giovannoni S.J."/>
            <person name="Moore L.R."/>
            <person name="Chisholm S.W."/>
        </authorList>
    </citation>
    <scope>NUCLEOTIDE SEQUENCE [LARGE SCALE GENOMIC DNA]</scope>
</reference>